<accession>A0ABR1D5Y4</accession>
<comment type="caution">
    <text evidence="2">The sequence shown here is derived from an EMBL/GenBank/DDBJ whole genome shotgun (WGS) entry which is preliminary data.</text>
</comment>
<organism evidence="2 3">
    <name type="scientific">Necator americanus</name>
    <name type="common">Human hookworm</name>
    <dbReference type="NCBI Taxonomy" id="51031"/>
    <lineage>
        <taxon>Eukaryota</taxon>
        <taxon>Metazoa</taxon>
        <taxon>Ecdysozoa</taxon>
        <taxon>Nematoda</taxon>
        <taxon>Chromadorea</taxon>
        <taxon>Rhabditida</taxon>
        <taxon>Rhabditina</taxon>
        <taxon>Rhabditomorpha</taxon>
        <taxon>Strongyloidea</taxon>
        <taxon>Ancylostomatidae</taxon>
        <taxon>Bunostominae</taxon>
        <taxon>Necator</taxon>
    </lineage>
</organism>
<protein>
    <recommendedName>
        <fullName evidence="1">Reverse transcriptase domain-containing protein</fullName>
    </recommendedName>
</protein>
<feature type="domain" description="Reverse transcriptase" evidence="1">
    <location>
        <begin position="1"/>
        <end position="120"/>
    </location>
</feature>
<name>A0ABR1D5Y4_NECAM</name>
<dbReference type="EMBL" id="JAVFWL010000003">
    <property type="protein sequence ID" value="KAK6745358.1"/>
    <property type="molecule type" value="Genomic_DNA"/>
</dbReference>
<dbReference type="PANTHER" id="PTHR35450">
    <property type="entry name" value="REVERSE TRANSCRIPTASE DOMAIN-CONTAINING PROTEIN"/>
    <property type="match status" value="1"/>
</dbReference>
<proteinExistence type="predicted"/>
<evidence type="ECO:0000313" key="3">
    <source>
        <dbReference type="Proteomes" id="UP001303046"/>
    </source>
</evidence>
<keyword evidence="3" id="KW-1185">Reference proteome</keyword>
<dbReference type="Proteomes" id="UP001303046">
    <property type="component" value="Unassembled WGS sequence"/>
</dbReference>
<gene>
    <name evidence="2" type="primary">Necator_chrIII.g12611</name>
    <name evidence="2" type="ORF">RB195_011844</name>
</gene>
<dbReference type="PANTHER" id="PTHR35450:SF2">
    <property type="entry name" value="REVERSE TRANSCRIPTASE DOMAIN-CONTAINING PROTEIN"/>
    <property type="match status" value="1"/>
</dbReference>
<reference evidence="2 3" key="1">
    <citation type="submission" date="2023-08" db="EMBL/GenBank/DDBJ databases">
        <title>A Necator americanus chromosomal reference genome.</title>
        <authorList>
            <person name="Ilik V."/>
            <person name="Petrzelkova K.J."/>
            <person name="Pardy F."/>
            <person name="Fuh T."/>
            <person name="Niatou-Singa F.S."/>
            <person name="Gouil Q."/>
            <person name="Baker L."/>
            <person name="Ritchie M.E."/>
            <person name="Jex A.R."/>
            <person name="Gazzola D."/>
            <person name="Li H."/>
            <person name="Toshio Fujiwara R."/>
            <person name="Zhan B."/>
            <person name="Aroian R.V."/>
            <person name="Pafco B."/>
            <person name="Schwarz E.M."/>
        </authorList>
    </citation>
    <scope>NUCLEOTIDE SEQUENCE [LARGE SCALE GENOMIC DNA]</scope>
    <source>
        <strain evidence="2 3">Aroian</strain>
        <tissue evidence="2">Whole animal</tissue>
    </source>
</reference>
<evidence type="ECO:0000313" key="2">
    <source>
        <dbReference type="EMBL" id="KAK6745358.1"/>
    </source>
</evidence>
<sequence>MQGDTLNPLLFCLAIAPVSYWIQRHTMPYTTKTRNRTNGALQVEHILYMDDLKIYSPNKDDMTLARRGIQDMFGSLGLELNTRKCASRSLNCASSGQVQLDNIPILGGAKELHKYLGAEQNSLVRVGELFDRVVSAAMETAKRLQRPDGSPESQVQKELFSSDLTVRQKVNGFNQIVIPKLKYAISCVIFGAGKLSTLKKRANRFDAKVRKVIEESHLRFRSNCAARLYVDKESGGLGLKSVENELEISIAYSWCYLATSTDLLVSYELAEWFHASNKRSIISDFQKVLVTNGLERRVSRAILTSRRGQQNVLQRNWGRASDLCADPNQVGSAPITGLKKQRSS</sequence>
<dbReference type="PROSITE" id="PS50878">
    <property type="entry name" value="RT_POL"/>
    <property type="match status" value="1"/>
</dbReference>
<dbReference type="Pfam" id="PF00078">
    <property type="entry name" value="RVT_1"/>
    <property type="match status" value="1"/>
</dbReference>
<evidence type="ECO:0000259" key="1">
    <source>
        <dbReference type="PROSITE" id="PS50878"/>
    </source>
</evidence>
<dbReference type="InterPro" id="IPR000477">
    <property type="entry name" value="RT_dom"/>
</dbReference>